<dbReference type="Proteomes" id="UP000037953">
    <property type="component" value="Unassembled WGS sequence"/>
</dbReference>
<dbReference type="RefSeq" id="WP_062701515.1">
    <property type="nucleotide sequence ID" value="NZ_LJOD01000012.1"/>
</dbReference>
<dbReference type="OrthoDB" id="1274989at2"/>
<reference evidence="1 2" key="1">
    <citation type="journal article" date="2015" name="Genom Data">
        <title>Draft genome sequence of a multidrug-resistant Chryseobacterium indologenes isolate from Malaysia.</title>
        <authorList>
            <person name="Yu C.Y."/>
            <person name="Ang G.Y."/>
            <person name="Cheng H.J."/>
            <person name="Cheong Y.M."/>
            <person name="Yin W.F."/>
            <person name="Chan K.G."/>
        </authorList>
    </citation>
    <scope>NUCLEOTIDE SEQUENCE [LARGE SCALE GENOMIC DNA]</scope>
    <source>
        <strain evidence="1 2">CI_885</strain>
    </source>
</reference>
<dbReference type="AlphaFoldDB" id="A0A0N0IV39"/>
<dbReference type="PATRIC" id="fig|253.9.peg.1323"/>
<proteinExistence type="predicted"/>
<comment type="caution">
    <text evidence="1">The sequence shown here is derived from an EMBL/GenBank/DDBJ whole genome shotgun (WGS) entry which is preliminary data.</text>
</comment>
<accession>A0A0N0IV39</accession>
<name>A0A0N0IV39_CHRID</name>
<reference evidence="2" key="2">
    <citation type="submission" date="2015-09" db="EMBL/GenBank/DDBJ databases">
        <title>Draft genome sequence of a multidrug-resistant Chryseobacterium indologenes isolate from Malaysia.</title>
        <authorList>
            <person name="Yu C.Y."/>
            <person name="Ang G.Y."/>
            <person name="Chan K.-G."/>
        </authorList>
    </citation>
    <scope>NUCLEOTIDE SEQUENCE [LARGE SCALE GENOMIC DNA]</scope>
    <source>
        <strain evidence="2">CI_885</strain>
    </source>
</reference>
<dbReference type="EMBL" id="LJOD01000012">
    <property type="protein sequence ID" value="KPE50122.1"/>
    <property type="molecule type" value="Genomic_DNA"/>
</dbReference>
<evidence type="ECO:0000313" key="1">
    <source>
        <dbReference type="EMBL" id="KPE50122.1"/>
    </source>
</evidence>
<evidence type="ECO:0000313" key="2">
    <source>
        <dbReference type="Proteomes" id="UP000037953"/>
    </source>
</evidence>
<gene>
    <name evidence="1" type="ORF">AOB46_16925</name>
</gene>
<protein>
    <submittedName>
        <fullName evidence="1">Uncharacterized protein</fullName>
    </submittedName>
</protein>
<sequence length="164" mass="19092">MKSTAKINTQEKKLNNKSFPALRDIEIINGKSGYFDRFREGLIKFTSVLNHFNWDLRDDKEFPHFHSLGLSMTDLYRAGAVSKYQRFCIIKLSSILYDARLLYENNLIDFTQLHGIVVRVKKDAFRRFKSIEKAHAKKQLVNNQLDADSLLLLQAKLAILENEN</sequence>
<organism evidence="1 2">
    <name type="scientific">Chryseobacterium indologenes</name>
    <name type="common">Flavobacterium indologenes</name>
    <dbReference type="NCBI Taxonomy" id="253"/>
    <lineage>
        <taxon>Bacteria</taxon>
        <taxon>Pseudomonadati</taxon>
        <taxon>Bacteroidota</taxon>
        <taxon>Flavobacteriia</taxon>
        <taxon>Flavobacteriales</taxon>
        <taxon>Weeksellaceae</taxon>
        <taxon>Chryseobacterium group</taxon>
        <taxon>Chryseobacterium</taxon>
    </lineage>
</organism>